<dbReference type="EMBL" id="VANI01000001">
    <property type="protein sequence ID" value="TLM79937.1"/>
    <property type="molecule type" value="Genomic_DNA"/>
</dbReference>
<feature type="transmembrane region" description="Helical" evidence="1">
    <location>
        <begin position="36"/>
        <end position="56"/>
    </location>
</feature>
<evidence type="ECO:0000313" key="3">
    <source>
        <dbReference type="Proteomes" id="UP000306791"/>
    </source>
</evidence>
<accession>A0ABY2UMU6</accession>
<organism evidence="2 3">
    <name type="scientific">Microbulbifer harenosus</name>
    <dbReference type="NCBI Taxonomy" id="2576840"/>
    <lineage>
        <taxon>Bacteria</taxon>
        <taxon>Pseudomonadati</taxon>
        <taxon>Pseudomonadota</taxon>
        <taxon>Gammaproteobacteria</taxon>
        <taxon>Cellvibrionales</taxon>
        <taxon>Microbulbiferaceae</taxon>
        <taxon>Microbulbifer</taxon>
    </lineage>
</organism>
<keyword evidence="1" id="KW-0472">Membrane</keyword>
<evidence type="ECO:0000256" key="1">
    <source>
        <dbReference type="SAM" id="Phobius"/>
    </source>
</evidence>
<reference evidence="2 3" key="1">
    <citation type="submission" date="2019-05" db="EMBL/GenBank/DDBJ databases">
        <title>Microbulbifer harenosus sp. nov., an alginate-degrading bacterium isolated from coastal sand.</title>
        <authorList>
            <person name="Huang H."/>
            <person name="Mo K."/>
            <person name="Bao S."/>
        </authorList>
    </citation>
    <scope>NUCLEOTIDE SEQUENCE [LARGE SCALE GENOMIC DNA]</scope>
    <source>
        <strain evidence="2 3">HB161719</strain>
    </source>
</reference>
<comment type="caution">
    <text evidence="2">The sequence shown here is derived from an EMBL/GenBank/DDBJ whole genome shotgun (WGS) entry which is preliminary data.</text>
</comment>
<evidence type="ECO:0008006" key="4">
    <source>
        <dbReference type="Google" id="ProtNLM"/>
    </source>
</evidence>
<dbReference type="Proteomes" id="UP000306791">
    <property type="component" value="Unassembled WGS sequence"/>
</dbReference>
<gene>
    <name evidence="2" type="ORF">FDY93_00740</name>
</gene>
<feature type="transmembrane region" description="Helical" evidence="1">
    <location>
        <begin position="126"/>
        <end position="152"/>
    </location>
</feature>
<keyword evidence="1" id="KW-1133">Transmembrane helix</keyword>
<protein>
    <recommendedName>
        <fullName evidence="4">DUF2975 domain-containing protein</fullName>
    </recommendedName>
</protein>
<feature type="transmembrane region" description="Helical" evidence="1">
    <location>
        <begin position="87"/>
        <end position="106"/>
    </location>
</feature>
<dbReference type="RefSeq" id="WP_138233823.1">
    <property type="nucleotide sequence ID" value="NZ_CP185860.1"/>
</dbReference>
<keyword evidence="3" id="KW-1185">Reference proteome</keyword>
<proteinExistence type="predicted"/>
<keyword evidence="1" id="KW-0812">Transmembrane</keyword>
<evidence type="ECO:0000313" key="2">
    <source>
        <dbReference type="EMBL" id="TLM79937.1"/>
    </source>
</evidence>
<name>A0ABY2UMU6_9GAMM</name>
<sequence>MIKYGAIAFLAFLATVVLNKAVVTLDYNAYKETLGALLNISSIIFAIIGAWIAIIYPRAIGRVFKGEELNQPAIKEARKDTDYLSQLVEIVLVSALVLMVVLIAQFTVPIIQSMKIQSMEVAFKLFGFFVIALLTFSQLYAISRVILANYFFLNELRRKEVEDEVDWLHK</sequence>